<protein>
    <submittedName>
        <fullName evidence="2">YdbL family protein</fullName>
    </submittedName>
</protein>
<organism evidence="2 3">
    <name type="scientific">Shewanella salipaludis</name>
    <dbReference type="NCBI Taxonomy" id="2723052"/>
    <lineage>
        <taxon>Bacteria</taxon>
        <taxon>Pseudomonadati</taxon>
        <taxon>Pseudomonadota</taxon>
        <taxon>Gammaproteobacteria</taxon>
        <taxon>Alteromonadales</taxon>
        <taxon>Shewanellaceae</taxon>
        <taxon>Shewanella</taxon>
    </lineage>
</organism>
<evidence type="ECO:0000256" key="1">
    <source>
        <dbReference type="SAM" id="SignalP"/>
    </source>
</evidence>
<reference evidence="2" key="1">
    <citation type="submission" date="2020-04" db="EMBL/GenBank/DDBJ databases">
        <title>Description of Shewanella salipaludis sp. nov., isolated from a salt marsh.</title>
        <authorList>
            <person name="Park S."/>
            <person name="Yoon J.-H."/>
        </authorList>
    </citation>
    <scope>NUCLEOTIDE SEQUENCE</scope>
    <source>
        <strain evidence="2">SHSM-M6</strain>
    </source>
</reference>
<dbReference type="Proteomes" id="UP000737113">
    <property type="component" value="Unassembled WGS sequence"/>
</dbReference>
<keyword evidence="1" id="KW-0732">Signal</keyword>
<dbReference type="Pfam" id="PF07027">
    <property type="entry name" value="DUF1318"/>
    <property type="match status" value="1"/>
</dbReference>
<keyword evidence="3" id="KW-1185">Reference proteome</keyword>
<evidence type="ECO:0000313" key="3">
    <source>
        <dbReference type="Proteomes" id="UP000737113"/>
    </source>
</evidence>
<dbReference type="RefSeq" id="WP_169562943.1">
    <property type="nucleotide sequence ID" value="NZ_JAAXYH010000002.1"/>
</dbReference>
<dbReference type="AlphaFoldDB" id="A0A972FQG0"/>
<name>A0A972FQG0_9GAMM</name>
<sequence>MKSRLLLLAAGLLLSLNAFAMSLQEAKAMGYLGEQLNGYLGLVHANGEAKAVMDEVNAKRRAHYEIIAKKNKISVDDVARLAGEKAINASDKGNYVQDASGKWIKR</sequence>
<dbReference type="InterPro" id="IPR008309">
    <property type="entry name" value="YdbL"/>
</dbReference>
<feature type="chain" id="PRO_5036939269" evidence="1">
    <location>
        <begin position="21"/>
        <end position="106"/>
    </location>
</feature>
<feature type="signal peptide" evidence="1">
    <location>
        <begin position="1"/>
        <end position="20"/>
    </location>
</feature>
<accession>A0A972FQG0</accession>
<proteinExistence type="predicted"/>
<dbReference type="PIRSF" id="PIRSF025560">
    <property type="entry name" value="UCP025560"/>
    <property type="match status" value="1"/>
</dbReference>
<evidence type="ECO:0000313" key="2">
    <source>
        <dbReference type="EMBL" id="NMH64255.1"/>
    </source>
</evidence>
<comment type="caution">
    <text evidence="2">The sequence shown here is derived from an EMBL/GenBank/DDBJ whole genome shotgun (WGS) entry which is preliminary data.</text>
</comment>
<dbReference type="EMBL" id="JAAXYH010000002">
    <property type="protein sequence ID" value="NMH64255.1"/>
    <property type="molecule type" value="Genomic_DNA"/>
</dbReference>
<gene>
    <name evidence="2" type="ORF">HC757_03605</name>
</gene>